<dbReference type="EMBL" id="BAAAYR010000005">
    <property type="protein sequence ID" value="GAA3576742.1"/>
    <property type="molecule type" value="Genomic_DNA"/>
</dbReference>
<comment type="caution">
    <text evidence="2">The sequence shown here is derived from an EMBL/GenBank/DDBJ whole genome shotgun (WGS) entry which is preliminary data.</text>
</comment>
<feature type="domain" description="Ppx/GppA phosphatase N-terminal" evidence="1">
    <location>
        <begin position="31"/>
        <end position="311"/>
    </location>
</feature>
<dbReference type="CDD" id="cd24054">
    <property type="entry name" value="ASKHA_NBD_AaPPX-GppA_MtPPX2-like"/>
    <property type="match status" value="1"/>
</dbReference>
<keyword evidence="3" id="KW-1185">Reference proteome</keyword>
<dbReference type="Pfam" id="PF02541">
    <property type="entry name" value="Ppx-GppA"/>
    <property type="match status" value="1"/>
</dbReference>
<reference evidence="3" key="1">
    <citation type="journal article" date="2019" name="Int. J. Syst. Evol. Microbiol.">
        <title>The Global Catalogue of Microorganisms (GCM) 10K type strain sequencing project: providing services to taxonomists for standard genome sequencing and annotation.</title>
        <authorList>
            <consortium name="The Broad Institute Genomics Platform"/>
            <consortium name="The Broad Institute Genome Sequencing Center for Infectious Disease"/>
            <person name="Wu L."/>
            <person name="Ma J."/>
        </authorList>
    </citation>
    <scope>NUCLEOTIDE SEQUENCE [LARGE SCALE GENOMIC DNA]</scope>
    <source>
        <strain evidence="3">JCM 16540</strain>
    </source>
</reference>
<protein>
    <submittedName>
        <fullName evidence="2">Ppx/GppA phosphatase family protein</fullName>
    </submittedName>
</protein>
<organism evidence="2 3">
    <name type="scientific">Microlunatus spumicola</name>
    <dbReference type="NCBI Taxonomy" id="81499"/>
    <lineage>
        <taxon>Bacteria</taxon>
        <taxon>Bacillati</taxon>
        <taxon>Actinomycetota</taxon>
        <taxon>Actinomycetes</taxon>
        <taxon>Propionibacteriales</taxon>
        <taxon>Propionibacteriaceae</taxon>
        <taxon>Microlunatus</taxon>
    </lineage>
</organism>
<gene>
    <name evidence="2" type="ORF">GCM10022197_37470</name>
</gene>
<dbReference type="Gene3D" id="3.30.420.40">
    <property type="match status" value="1"/>
</dbReference>
<dbReference type="InterPro" id="IPR043129">
    <property type="entry name" value="ATPase_NBD"/>
</dbReference>
<evidence type="ECO:0000313" key="3">
    <source>
        <dbReference type="Proteomes" id="UP001500767"/>
    </source>
</evidence>
<dbReference type="InterPro" id="IPR003695">
    <property type="entry name" value="Ppx_GppA_N"/>
</dbReference>
<dbReference type="PANTHER" id="PTHR30005">
    <property type="entry name" value="EXOPOLYPHOSPHATASE"/>
    <property type="match status" value="1"/>
</dbReference>
<sequence>MSDTVAAFDCGTNSLRLLLAGPGTDGPDGTALTDLDRRTEIVRLGQGVDATGEFAPEALERTFAVTRRFAELVRAAGVQPERTRFVATSASRDARNRDEFFSGIEELVGVRPDVISGDEEARLSFAGALSRIRPAAEPVLVMDIGGGSTELIVGDASGAVTSAISLDIGSVRLTERFLGAGPPTAAALDAAREHVDGLLDTSGVDFASVGTWVGVAGTATTLAGVHLQLEAYDRERVHGSTIPVVKLDELAFLLSRMNVDQIKALPSMHPGRADVVTAGALIATRVAARLRVTDLVVSESDILDGIALQLLNDSGAA</sequence>
<accession>A0ABP6Y4F8</accession>
<dbReference type="RefSeq" id="WP_204911146.1">
    <property type="nucleotide sequence ID" value="NZ_BAAAYR010000005.1"/>
</dbReference>
<evidence type="ECO:0000259" key="1">
    <source>
        <dbReference type="Pfam" id="PF02541"/>
    </source>
</evidence>
<evidence type="ECO:0000313" key="2">
    <source>
        <dbReference type="EMBL" id="GAA3576742.1"/>
    </source>
</evidence>
<dbReference type="Proteomes" id="UP001500767">
    <property type="component" value="Unassembled WGS sequence"/>
</dbReference>
<name>A0ABP6Y4F8_9ACTN</name>
<dbReference type="PANTHER" id="PTHR30005:SF13">
    <property type="entry name" value="EXOPOLYPHOSPHATASE 2"/>
    <property type="match status" value="1"/>
</dbReference>
<dbReference type="SUPFAM" id="SSF53067">
    <property type="entry name" value="Actin-like ATPase domain"/>
    <property type="match status" value="2"/>
</dbReference>
<dbReference type="InterPro" id="IPR050273">
    <property type="entry name" value="GppA/Ppx_hydrolase"/>
</dbReference>
<proteinExistence type="predicted"/>
<dbReference type="Gene3D" id="3.30.420.150">
    <property type="entry name" value="Exopolyphosphatase. Domain 2"/>
    <property type="match status" value="1"/>
</dbReference>